<dbReference type="SUPFAM" id="SSF57625">
    <property type="entry name" value="Invertebrate chitin-binding proteins"/>
    <property type="match status" value="1"/>
</dbReference>
<accession>A0A182R905</accession>
<evidence type="ECO:0000256" key="1">
    <source>
        <dbReference type="SAM" id="SignalP"/>
    </source>
</evidence>
<evidence type="ECO:0000313" key="2">
    <source>
        <dbReference type="EnsemblMetazoa" id="AFUN002665-PA"/>
    </source>
</evidence>
<dbReference type="EnsemblMetazoa" id="AFUN002665-RA">
    <property type="protein sequence ID" value="AFUN002665-PA"/>
    <property type="gene ID" value="AFUN002665"/>
</dbReference>
<organism evidence="2">
    <name type="scientific">Anopheles funestus</name>
    <name type="common">African malaria mosquito</name>
    <dbReference type="NCBI Taxonomy" id="62324"/>
    <lineage>
        <taxon>Eukaryota</taxon>
        <taxon>Metazoa</taxon>
        <taxon>Ecdysozoa</taxon>
        <taxon>Arthropoda</taxon>
        <taxon>Hexapoda</taxon>
        <taxon>Insecta</taxon>
        <taxon>Pterygota</taxon>
        <taxon>Neoptera</taxon>
        <taxon>Endopterygota</taxon>
        <taxon>Diptera</taxon>
        <taxon>Nematocera</taxon>
        <taxon>Culicoidea</taxon>
        <taxon>Culicidae</taxon>
        <taxon>Anophelinae</taxon>
        <taxon>Anopheles</taxon>
    </lineage>
</organism>
<dbReference type="VEuPathDB" id="VectorBase:AFUN002665"/>
<evidence type="ECO:0008006" key="3">
    <source>
        <dbReference type="Google" id="ProtNLM"/>
    </source>
</evidence>
<keyword evidence="1" id="KW-0732">Signal</keyword>
<reference evidence="2" key="1">
    <citation type="submission" date="2020-05" db="UniProtKB">
        <authorList>
            <consortium name="EnsemblMetazoa"/>
        </authorList>
    </citation>
    <scope>IDENTIFICATION</scope>
    <source>
        <strain evidence="2">FUMOZ</strain>
    </source>
</reference>
<dbReference type="Gene3D" id="2.170.140.10">
    <property type="entry name" value="Chitin binding domain"/>
    <property type="match status" value="1"/>
</dbReference>
<name>A0A182R905_ANOFN</name>
<feature type="signal peptide" evidence="1">
    <location>
        <begin position="1"/>
        <end position="22"/>
    </location>
</feature>
<protein>
    <recommendedName>
        <fullName evidence="3">Chitin-binding type-2 domain-containing protein</fullName>
    </recommendedName>
</protein>
<dbReference type="STRING" id="62324.A0A182R905"/>
<feature type="chain" id="PRO_5008873746" description="Chitin-binding type-2 domain-containing protein" evidence="1">
    <location>
        <begin position="23"/>
        <end position="276"/>
    </location>
</feature>
<sequence length="276" mass="30159">MGVSVGLLFFCVGVVLLQTVVSQDRIPIVSRRQRTDINKPGEEVFADPSSFSCGNISDGTRFACGSCTNVMICNYQKQAVGSYDCSSIDPANPYCEDGKCTNETDCKIKSDLCPATDKFYPVPNNCSEAVYCGTDYVATTYTSPSPSYMFDIATQSWVFRKTPADCFQINCATAANMNKFFAYKPNPQLYVYCGTSGPLTFQCDDNNVYNESTKRCEFGCIKEGKFPIAGEPTKFYSCLVGPNGTLQKFEESCPIGTEFNPDPAVLRCVIKLAGSG</sequence>
<dbReference type="VEuPathDB" id="VectorBase:AFUN2_012521"/>
<proteinExistence type="predicted"/>
<dbReference type="InterPro" id="IPR036508">
    <property type="entry name" value="Chitin-bd_dom_sf"/>
</dbReference>
<dbReference type="AlphaFoldDB" id="A0A182R905"/>
<dbReference type="GO" id="GO:0008061">
    <property type="term" value="F:chitin binding"/>
    <property type="evidence" value="ECO:0007669"/>
    <property type="project" value="InterPro"/>
</dbReference>